<sequence length="293" mass="32179">MSAPETRESILARLVAKEKVMLASFTGIQQPSAILLDIINDPLKVAALIHAIERQVTHLRQRTLLFDRGEATIFDRTLITLLSQGASSQNFGLMEFYLIHYVHVKPHGPNEHNKALINAHLAGQGLMDSGYATTRTIDTILNLAPASTAGADSAPLHSAVSEETASVVAPLPQQQQGEEEKKVAGVNNLVGVYQRAKAEYYKHDAEGRHDRKSNAVRFLRDTAENLLRHLRISGLSGHPLIAELEELAPLSRSHFIRLTGGRKRSFDPRPPEMCRVPCRPRTARDGAILGSSA</sequence>
<evidence type="ECO:0000313" key="1">
    <source>
        <dbReference type="EMBL" id="KAJ5102033.1"/>
    </source>
</evidence>
<evidence type="ECO:0000313" key="2">
    <source>
        <dbReference type="Proteomes" id="UP001141434"/>
    </source>
</evidence>
<dbReference type="AlphaFoldDB" id="A0A9W9FKX4"/>
<dbReference type="EMBL" id="JAPMSZ010000005">
    <property type="protein sequence ID" value="KAJ5102033.1"/>
    <property type="molecule type" value="Genomic_DNA"/>
</dbReference>
<name>A0A9W9FKX4_9EURO</name>
<dbReference type="OrthoDB" id="5296805at2759"/>
<reference evidence="1" key="1">
    <citation type="submission" date="2022-11" db="EMBL/GenBank/DDBJ databases">
        <authorList>
            <person name="Petersen C."/>
        </authorList>
    </citation>
    <scope>NUCLEOTIDE SEQUENCE</scope>
    <source>
        <strain evidence="1">IBT 34128</strain>
    </source>
</reference>
<gene>
    <name evidence="1" type="ORF">NUU61_004255</name>
</gene>
<reference evidence="1" key="2">
    <citation type="journal article" date="2023" name="IMA Fungus">
        <title>Comparative genomic study of the Penicillium genus elucidates a diverse pangenome and 15 lateral gene transfer events.</title>
        <authorList>
            <person name="Petersen C."/>
            <person name="Sorensen T."/>
            <person name="Nielsen M.R."/>
            <person name="Sondergaard T.E."/>
            <person name="Sorensen J.L."/>
            <person name="Fitzpatrick D.A."/>
            <person name="Frisvad J.C."/>
            <person name="Nielsen K.L."/>
        </authorList>
    </citation>
    <scope>NUCLEOTIDE SEQUENCE</scope>
    <source>
        <strain evidence="1">IBT 34128</strain>
    </source>
</reference>
<dbReference type="GeneID" id="81394005"/>
<proteinExistence type="predicted"/>
<dbReference type="Proteomes" id="UP001141434">
    <property type="component" value="Unassembled WGS sequence"/>
</dbReference>
<dbReference type="RefSeq" id="XP_056512864.1">
    <property type="nucleotide sequence ID" value="XM_056654837.1"/>
</dbReference>
<comment type="caution">
    <text evidence="1">The sequence shown here is derived from an EMBL/GenBank/DDBJ whole genome shotgun (WGS) entry which is preliminary data.</text>
</comment>
<keyword evidence="2" id="KW-1185">Reference proteome</keyword>
<protein>
    <submittedName>
        <fullName evidence="1">Uncharacterized protein</fullName>
    </submittedName>
</protein>
<organism evidence="1 2">
    <name type="scientific">Penicillium alfredii</name>
    <dbReference type="NCBI Taxonomy" id="1506179"/>
    <lineage>
        <taxon>Eukaryota</taxon>
        <taxon>Fungi</taxon>
        <taxon>Dikarya</taxon>
        <taxon>Ascomycota</taxon>
        <taxon>Pezizomycotina</taxon>
        <taxon>Eurotiomycetes</taxon>
        <taxon>Eurotiomycetidae</taxon>
        <taxon>Eurotiales</taxon>
        <taxon>Aspergillaceae</taxon>
        <taxon>Penicillium</taxon>
    </lineage>
</organism>
<accession>A0A9W9FKX4</accession>